<name>A0AAV7NUF7_PLEWA</name>
<dbReference type="InterPro" id="IPR052251">
    <property type="entry name" value="GH-ZnFinger_Regulators"/>
</dbReference>
<feature type="domain" description="C2H2-type" evidence="14">
    <location>
        <begin position="909"/>
        <end position="939"/>
    </location>
</feature>
<dbReference type="InterPro" id="IPR057986">
    <property type="entry name" value="TPR_Rlf/292/654"/>
</dbReference>
<evidence type="ECO:0000256" key="2">
    <source>
        <dbReference type="ARBA" id="ARBA00006991"/>
    </source>
</evidence>
<dbReference type="GO" id="GO:0000981">
    <property type="term" value="F:DNA-binding transcription factor activity, RNA polymerase II-specific"/>
    <property type="evidence" value="ECO:0007669"/>
    <property type="project" value="TreeGrafter"/>
</dbReference>
<keyword evidence="7" id="KW-0862">Zinc</keyword>
<dbReference type="GO" id="GO:0008270">
    <property type="term" value="F:zinc ion binding"/>
    <property type="evidence" value="ECO:0007669"/>
    <property type="project" value="UniProtKB-KW"/>
</dbReference>
<proteinExistence type="inferred from homology"/>
<keyword evidence="3" id="KW-0597">Phosphoprotein</keyword>
<feature type="domain" description="C2H2-type" evidence="14">
    <location>
        <begin position="757"/>
        <end position="787"/>
    </location>
</feature>
<evidence type="ECO:0000256" key="10">
    <source>
        <dbReference type="ARBA" id="ARBA00023163"/>
    </source>
</evidence>
<dbReference type="PANTHER" id="PTHR15507">
    <property type="entry name" value="ZINC FINGER PROTEIN RLF"/>
    <property type="match status" value="1"/>
</dbReference>
<feature type="region of interest" description="Disordered" evidence="13">
    <location>
        <begin position="1197"/>
        <end position="1222"/>
    </location>
</feature>
<evidence type="ECO:0000256" key="4">
    <source>
        <dbReference type="ARBA" id="ARBA00022723"/>
    </source>
</evidence>
<reference evidence="15" key="1">
    <citation type="journal article" date="2022" name="bioRxiv">
        <title>Sequencing and chromosome-scale assembly of the giantPleurodeles waltlgenome.</title>
        <authorList>
            <person name="Brown T."/>
            <person name="Elewa A."/>
            <person name="Iarovenko S."/>
            <person name="Subramanian E."/>
            <person name="Araus A.J."/>
            <person name="Petzold A."/>
            <person name="Susuki M."/>
            <person name="Suzuki K.-i.T."/>
            <person name="Hayashi T."/>
            <person name="Toyoda A."/>
            <person name="Oliveira C."/>
            <person name="Osipova E."/>
            <person name="Leigh N.D."/>
            <person name="Simon A."/>
            <person name="Yun M.H."/>
        </authorList>
    </citation>
    <scope>NUCLEOTIDE SEQUENCE</scope>
    <source>
        <strain evidence="15">20211129_DDA</strain>
        <tissue evidence="15">Liver</tissue>
    </source>
</reference>
<feature type="region of interest" description="Disordered" evidence="13">
    <location>
        <begin position="1287"/>
        <end position="1332"/>
    </location>
</feature>
<evidence type="ECO:0000259" key="14">
    <source>
        <dbReference type="PROSITE" id="PS50157"/>
    </source>
</evidence>
<dbReference type="PANTHER" id="PTHR15507:SF16">
    <property type="entry name" value="ZINC FINGER PROTEIN 654"/>
    <property type="match status" value="1"/>
</dbReference>
<dbReference type="GO" id="GO:0005634">
    <property type="term" value="C:nucleus"/>
    <property type="evidence" value="ECO:0007669"/>
    <property type="project" value="UniProtKB-SubCell"/>
</dbReference>
<keyword evidence="11" id="KW-0539">Nucleus</keyword>
<organism evidence="15 16">
    <name type="scientific">Pleurodeles waltl</name>
    <name type="common">Iberian ribbed newt</name>
    <dbReference type="NCBI Taxonomy" id="8319"/>
    <lineage>
        <taxon>Eukaryota</taxon>
        <taxon>Metazoa</taxon>
        <taxon>Chordata</taxon>
        <taxon>Craniata</taxon>
        <taxon>Vertebrata</taxon>
        <taxon>Euteleostomi</taxon>
        <taxon>Amphibia</taxon>
        <taxon>Batrachia</taxon>
        <taxon>Caudata</taxon>
        <taxon>Salamandroidea</taxon>
        <taxon>Salamandridae</taxon>
        <taxon>Pleurodelinae</taxon>
        <taxon>Pleurodeles</taxon>
    </lineage>
</organism>
<evidence type="ECO:0000256" key="1">
    <source>
        <dbReference type="ARBA" id="ARBA00004123"/>
    </source>
</evidence>
<feature type="domain" description="C2H2-type" evidence="14">
    <location>
        <begin position="1011"/>
        <end position="1041"/>
    </location>
</feature>
<evidence type="ECO:0000256" key="6">
    <source>
        <dbReference type="ARBA" id="ARBA00022771"/>
    </source>
</evidence>
<dbReference type="EMBL" id="JANPWB010000012">
    <property type="protein sequence ID" value="KAJ1118008.1"/>
    <property type="molecule type" value="Genomic_DNA"/>
</dbReference>
<evidence type="ECO:0000256" key="11">
    <source>
        <dbReference type="ARBA" id="ARBA00023242"/>
    </source>
</evidence>
<feature type="compositionally biased region" description="Polar residues" evidence="13">
    <location>
        <begin position="1297"/>
        <end position="1306"/>
    </location>
</feature>
<feature type="domain" description="C2H2-type" evidence="14">
    <location>
        <begin position="1080"/>
        <end position="1109"/>
    </location>
</feature>
<protein>
    <recommendedName>
        <fullName evidence="14">C2H2-type domain-containing protein</fullName>
    </recommendedName>
</protein>
<evidence type="ECO:0000256" key="7">
    <source>
        <dbReference type="ARBA" id="ARBA00022833"/>
    </source>
</evidence>
<evidence type="ECO:0000313" key="16">
    <source>
        <dbReference type="Proteomes" id="UP001066276"/>
    </source>
</evidence>
<dbReference type="InterPro" id="IPR013087">
    <property type="entry name" value="Znf_C2H2_type"/>
</dbReference>
<dbReference type="Pfam" id="PF25580">
    <property type="entry name" value="TPR_Rlf"/>
    <property type="match status" value="1"/>
</dbReference>
<feature type="domain" description="C2H2-type" evidence="14">
    <location>
        <begin position="546"/>
        <end position="573"/>
    </location>
</feature>
<dbReference type="SMART" id="SM00355">
    <property type="entry name" value="ZnF_C2H2"/>
    <property type="match status" value="12"/>
</dbReference>
<evidence type="ECO:0000256" key="5">
    <source>
        <dbReference type="ARBA" id="ARBA00022737"/>
    </source>
</evidence>
<evidence type="ECO:0000256" key="13">
    <source>
        <dbReference type="SAM" id="MobiDB-lite"/>
    </source>
</evidence>
<evidence type="ECO:0000256" key="9">
    <source>
        <dbReference type="ARBA" id="ARBA00023125"/>
    </source>
</evidence>
<keyword evidence="6 12" id="KW-0863">Zinc-finger</keyword>
<keyword evidence="8" id="KW-0805">Transcription regulation</keyword>
<keyword evidence="5" id="KW-0677">Repeat</keyword>
<keyword evidence="9" id="KW-0238">DNA-binding</keyword>
<comment type="caution">
    <text evidence="15">The sequence shown here is derived from an EMBL/GenBank/DDBJ whole genome shotgun (WGS) entry which is preliminary data.</text>
</comment>
<feature type="domain" description="C2H2-type" evidence="14">
    <location>
        <begin position="807"/>
        <end position="837"/>
    </location>
</feature>
<feature type="compositionally biased region" description="Basic and acidic residues" evidence="13">
    <location>
        <begin position="1287"/>
        <end position="1296"/>
    </location>
</feature>
<keyword evidence="4" id="KW-0479">Metal-binding</keyword>
<dbReference type="GO" id="GO:0003677">
    <property type="term" value="F:DNA binding"/>
    <property type="evidence" value="ECO:0007669"/>
    <property type="project" value="UniProtKB-KW"/>
</dbReference>
<comment type="similarity">
    <text evidence="2">Belongs to the krueppel C2H2-type zinc-finger protein family.</text>
</comment>
<gene>
    <name evidence="15" type="ORF">NDU88_006203</name>
</gene>
<keyword evidence="16" id="KW-1185">Reference proteome</keyword>
<sequence length="1418" mass="161197">MAEDESDQEWERMGEELVALQEPPRISSREYCRLFCEVVHEYAGRWQVPLPQLQVLQTALCCFTSASVSYPPECEHLQNVLRRLALSLFELLLFFGKDEFYETPLKGILESIQDCNDILMPYENMELRLVTQIMKDGGPWESPVLQAILKGKDEPLDLVNKYLSSEDQLFFELRVRYLIACERTTEAVALITSCLNHPDVSKNLYYHQAYFTCLHMAPCTDGLLQEHVLRICCSDGIDIICSTEKEGKTALALKLCEAFLQRQLHSGDMYRIWDLIFIWSKLQIKTNSSKELFVHRCYQLLRNATNIRVIFPFMKIIINEVGESGIQLAIEICGCALQLDLRGDPYTKVLIYKTIAHLLPTDLEICRICVLSVFFLERCVDSYEAVERLYERPDEDYNEYTSSIENRVRFELLPILKKGLVFDPEFWNFTMIKQNCAALLGDRSADLLRAKSLSSSGSGKTCRKQQETFRGDKVRFIGRRNGELENKYVSLSRTRRETLAKKTHIDLGTCKIDHSVQKHRCLMCNKEFLGGHIMRHAHTHQKKGCFTCVICGRKFRSRAVMLKHLKDHVKKMKRQKLTIDHFKETVVKEKRNICDSLISGTGNPEVSKDCNRLQDNETATQLCSVVDTIKPTNAPSVNVTLNHVSEHRVFENGSLNPTPKQPCEPLIDKDLDECEETLKRESLPPLKINGSLCHSINVETVEIPKKLKCPVEGCICTFKRIRFLSEHVEICHPSDLNAEKHMRSLKETYALEKHARFKCPGPGCDRVFRWIGSLNRHAMTAHPEDFNIQQKICFPKGVDAVGRHIVFKCPSHGCVRVFKRIATLYKHAKNDHPDDLTLQLQLFSPIESDTVIDDKPDSICCPVQGCKGFFNTISSFQKHTKKFHSHNFDQQQQQLSPSEGAAGAVPGTFHCPSQGCMHCFKEVISLNQHAKEAHSDDVDLQQQVQSLSLNESQGVDKSGTFRCPGQGCLHGFKRRASLNKYVKETPVDNLDPQPQFPSLNTKDTLTKPTCFRCPGQGCFRVFNKVKALNKHASISHPTDLKAQQHIMAFYKGKCRFCQRQFENVQHFVDHQKKHVYPNIHFCLHINCGRKFKLASELLEHSSVHTSFEALCSYPGCFQVFVDPSRLYEHEAEHYSICSPEKTSELIGRKSLHSVLDPSSLNMEQKVCQDAASLCQKFGNASTESICVSQDQKEKLDQSVPSWKARKDHSEPKTYTQSAEKKTSMVFQSGSENSSANASIVSLVDQMSSVLKPVSESGTTVFEQLVNGHVEQEPTALISLESFREHETVIPSPEKKNNLLQSDSQNVDDIPSASPLPVKQKTQNSTPSYGAAANQTFTRPLPTAYLDELYLSMPKRRKVFSDNSNTQSVLDDISKRSSERLRCKNCLTTYCNSEALEAHLAQKKCQSLFGFDSDEESAW</sequence>
<dbReference type="Gene3D" id="3.30.160.60">
    <property type="entry name" value="Classic Zinc Finger"/>
    <property type="match status" value="2"/>
</dbReference>
<dbReference type="PROSITE" id="PS50157">
    <property type="entry name" value="ZINC_FINGER_C2H2_2"/>
    <property type="match status" value="6"/>
</dbReference>
<keyword evidence="10" id="KW-0804">Transcription</keyword>
<feature type="compositionally biased region" description="Polar residues" evidence="13">
    <location>
        <begin position="1319"/>
        <end position="1332"/>
    </location>
</feature>
<accession>A0AAV7NUF7</accession>
<dbReference type="Proteomes" id="UP001066276">
    <property type="component" value="Chromosome 8"/>
</dbReference>
<evidence type="ECO:0000256" key="3">
    <source>
        <dbReference type="ARBA" id="ARBA00022553"/>
    </source>
</evidence>
<comment type="subcellular location">
    <subcellularLocation>
        <location evidence="1">Nucleus</location>
    </subcellularLocation>
</comment>
<dbReference type="PROSITE" id="PS00028">
    <property type="entry name" value="ZINC_FINGER_C2H2_1"/>
    <property type="match status" value="9"/>
</dbReference>
<evidence type="ECO:0000256" key="12">
    <source>
        <dbReference type="PROSITE-ProRule" id="PRU00042"/>
    </source>
</evidence>
<evidence type="ECO:0000313" key="15">
    <source>
        <dbReference type="EMBL" id="KAJ1118008.1"/>
    </source>
</evidence>
<evidence type="ECO:0000256" key="8">
    <source>
        <dbReference type="ARBA" id="ARBA00023015"/>
    </source>
</evidence>